<keyword evidence="6" id="KW-0677">Repeat</keyword>
<feature type="domain" description="HYR" evidence="17">
    <location>
        <begin position="106"/>
        <end position="190"/>
    </location>
</feature>
<feature type="transmembrane region" description="Helical" evidence="15">
    <location>
        <begin position="2014"/>
        <end position="2038"/>
    </location>
</feature>
<keyword evidence="7" id="KW-0221">Differentiation</keyword>
<dbReference type="Gene3D" id="2.10.50.10">
    <property type="entry name" value="Tumor Necrosis Factor Receptor, subunit A, domain 2"/>
    <property type="match status" value="6"/>
</dbReference>
<evidence type="ECO:0000256" key="3">
    <source>
        <dbReference type="ARBA" id="ARBA00022536"/>
    </source>
</evidence>
<proteinExistence type="predicted"/>
<dbReference type="FunFam" id="2.10.25.10:FF:000122">
    <property type="entry name" value="Protein crumbs homolog 2"/>
    <property type="match status" value="3"/>
</dbReference>
<feature type="disulfide bond" evidence="14">
    <location>
        <begin position="927"/>
        <end position="936"/>
    </location>
</feature>
<dbReference type="PROSITE" id="PS01186">
    <property type="entry name" value="EGF_2"/>
    <property type="match status" value="12"/>
</dbReference>
<gene>
    <name evidence="19" type="ORF">NP493_468g02010</name>
</gene>
<organism evidence="19 20">
    <name type="scientific">Ridgeia piscesae</name>
    <name type="common">Tubeworm</name>
    <dbReference type="NCBI Taxonomy" id="27915"/>
    <lineage>
        <taxon>Eukaryota</taxon>
        <taxon>Metazoa</taxon>
        <taxon>Spiralia</taxon>
        <taxon>Lophotrochozoa</taxon>
        <taxon>Annelida</taxon>
        <taxon>Polychaeta</taxon>
        <taxon>Sedentaria</taxon>
        <taxon>Canalipalpata</taxon>
        <taxon>Sabellida</taxon>
        <taxon>Siboglinidae</taxon>
        <taxon>Ridgeia</taxon>
    </lineage>
</organism>
<dbReference type="InterPro" id="IPR018097">
    <property type="entry name" value="EGF_Ca-bd_CS"/>
</dbReference>
<dbReference type="GO" id="GO:0016020">
    <property type="term" value="C:membrane"/>
    <property type="evidence" value="ECO:0007669"/>
    <property type="project" value="UniProtKB-SubCell"/>
</dbReference>
<name>A0AAD9KYT0_RIDPI</name>
<evidence type="ECO:0000259" key="17">
    <source>
        <dbReference type="PROSITE" id="PS50825"/>
    </source>
</evidence>
<feature type="domain" description="EGF-like" evidence="16">
    <location>
        <begin position="939"/>
        <end position="975"/>
    </location>
</feature>
<evidence type="ECO:0000256" key="2">
    <source>
        <dbReference type="ARBA" id="ARBA00022473"/>
    </source>
</evidence>
<dbReference type="GO" id="GO:0030097">
    <property type="term" value="P:hemopoiesis"/>
    <property type="evidence" value="ECO:0007669"/>
    <property type="project" value="UniProtKB-ARBA"/>
</dbReference>
<evidence type="ECO:0000256" key="12">
    <source>
        <dbReference type="ARBA" id="ARBA00023157"/>
    </source>
</evidence>
<dbReference type="GO" id="GO:0035282">
    <property type="term" value="P:segmentation"/>
    <property type="evidence" value="ECO:0007669"/>
    <property type="project" value="UniProtKB-ARBA"/>
</dbReference>
<keyword evidence="4 15" id="KW-0812">Transmembrane</keyword>
<feature type="domain" description="HYR" evidence="17">
    <location>
        <begin position="1423"/>
        <end position="1504"/>
    </location>
</feature>
<keyword evidence="9" id="KW-0914">Notch signaling pathway</keyword>
<dbReference type="CDD" id="cd00054">
    <property type="entry name" value="EGF_CA"/>
    <property type="match status" value="13"/>
</dbReference>
<comment type="caution">
    <text evidence="19">The sequence shown here is derived from an EMBL/GenBank/DDBJ whole genome shotgun (WGS) entry which is preliminary data.</text>
</comment>
<keyword evidence="8" id="KW-0832">Ubl conjugation</keyword>
<feature type="domain" description="EGF-like" evidence="16">
    <location>
        <begin position="1091"/>
        <end position="1127"/>
    </location>
</feature>
<evidence type="ECO:0000256" key="13">
    <source>
        <dbReference type="ARBA" id="ARBA00023180"/>
    </source>
</evidence>
<evidence type="ECO:0000256" key="9">
    <source>
        <dbReference type="ARBA" id="ARBA00022976"/>
    </source>
</evidence>
<feature type="disulfide bond" evidence="14">
    <location>
        <begin position="1117"/>
        <end position="1126"/>
    </location>
</feature>
<dbReference type="InterPro" id="IPR003410">
    <property type="entry name" value="HYR_dom"/>
</dbReference>
<dbReference type="PROSITE" id="PS00010">
    <property type="entry name" value="ASX_HYDROXYL"/>
    <property type="match status" value="9"/>
</dbReference>
<dbReference type="Proteomes" id="UP001209878">
    <property type="component" value="Unassembled WGS sequence"/>
</dbReference>
<dbReference type="Gene3D" id="2.10.25.10">
    <property type="entry name" value="Laminin"/>
    <property type="match status" value="16"/>
</dbReference>
<feature type="disulfide bond" evidence="14">
    <location>
        <begin position="771"/>
        <end position="780"/>
    </location>
</feature>
<dbReference type="GO" id="GO:0007219">
    <property type="term" value="P:Notch signaling pathway"/>
    <property type="evidence" value="ECO:0007669"/>
    <property type="project" value="UniProtKB-KW"/>
</dbReference>
<dbReference type="Gene3D" id="2.60.120.200">
    <property type="match status" value="1"/>
</dbReference>
<feature type="domain" description="EGF-like" evidence="16">
    <location>
        <begin position="1167"/>
        <end position="1203"/>
    </location>
</feature>
<dbReference type="FunFam" id="2.10.25.10:FF:000012">
    <property type="entry name" value="Delta-like protein"/>
    <property type="match status" value="1"/>
</dbReference>
<dbReference type="GO" id="GO:0048646">
    <property type="term" value="P:anatomical structure formation involved in morphogenesis"/>
    <property type="evidence" value="ECO:0007669"/>
    <property type="project" value="UniProtKB-ARBA"/>
</dbReference>
<comment type="caution">
    <text evidence="14">Lacks conserved residue(s) required for the propagation of feature annotation.</text>
</comment>
<feature type="disulfide bond" evidence="14">
    <location>
        <begin position="733"/>
        <end position="742"/>
    </location>
</feature>
<evidence type="ECO:0000256" key="7">
    <source>
        <dbReference type="ARBA" id="ARBA00022782"/>
    </source>
</evidence>
<feature type="disulfide bond" evidence="14">
    <location>
        <begin position="1155"/>
        <end position="1164"/>
    </location>
</feature>
<keyword evidence="2" id="KW-0217">Developmental protein</keyword>
<evidence type="ECO:0000256" key="11">
    <source>
        <dbReference type="ARBA" id="ARBA00023136"/>
    </source>
</evidence>
<feature type="disulfide bond" evidence="14">
    <location>
        <begin position="848"/>
        <end position="857"/>
    </location>
</feature>
<protein>
    <submittedName>
        <fullName evidence="19">Uncharacterized protein</fullName>
    </submittedName>
</protein>
<dbReference type="GO" id="GO:0048863">
    <property type="term" value="P:stem cell differentiation"/>
    <property type="evidence" value="ECO:0007669"/>
    <property type="project" value="UniProtKB-ARBA"/>
</dbReference>
<dbReference type="FunFam" id="2.10.50.10:FF:000018">
    <property type="entry name" value="Sushi, von Willebrand factor type A, EGF and pentraxin domain-containing 1"/>
    <property type="match status" value="1"/>
</dbReference>
<dbReference type="Pfam" id="PF00008">
    <property type="entry name" value="EGF"/>
    <property type="match status" value="11"/>
</dbReference>
<dbReference type="InterPro" id="IPR013320">
    <property type="entry name" value="ConA-like_dom_sf"/>
</dbReference>
<feature type="domain" description="EGF-like" evidence="16">
    <location>
        <begin position="1015"/>
        <end position="1051"/>
    </location>
</feature>
<feature type="domain" description="EGF-like" evidence="16">
    <location>
        <begin position="860"/>
        <end position="899"/>
    </location>
</feature>
<dbReference type="InterPro" id="IPR001759">
    <property type="entry name" value="PTX_dom"/>
</dbReference>
<comment type="subcellular location">
    <subcellularLocation>
        <location evidence="1">Membrane</location>
        <topology evidence="1">Single-pass type I membrane protein</topology>
    </subcellularLocation>
</comment>
<feature type="disulfide bond" evidence="14">
    <location>
        <begin position="965"/>
        <end position="974"/>
    </location>
</feature>
<dbReference type="FunFam" id="2.10.25.10:FF:000031">
    <property type="entry name" value="neurogenic locus notch homolog protein 3"/>
    <property type="match status" value="1"/>
</dbReference>
<dbReference type="PROSITE" id="PS50026">
    <property type="entry name" value="EGF_3"/>
    <property type="match status" value="16"/>
</dbReference>
<dbReference type="SUPFAM" id="SSF49899">
    <property type="entry name" value="Concanavalin A-like lectins/glucanases"/>
    <property type="match status" value="1"/>
</dbReference>
<evidence type="ECO:0000256" key="10">
    <source>
        <dbReference type="ARBA" id="ARBA00022989"/>
    </source>
</evidence>
<dbReference type="FunFam" id="2.10.25.10:FF:000006">
    <property type="entry name" value="Versican core protein-like isoform 1"/>
    <property type="match status" value="1"/>
</dbReference>
<dbReference type="GO" id="GO:0005112">
    <property type="term" value="F:Notch binding"/>
    <property type="evidence" value="ECO:0007669"/>
    <property type="project" value="TreeGrafter"/>
</dbReference>
<dbReference type="GO" id="GO:0009952">
    <property type="term" value="P:anterior/posterior pattern specification"/>
    <property type="evidence" value="ECO:0007669"/>
    <property type="project" value="UniProtKB-ARBA"/>
</dbReference>
<feature type="domain" description="EGF-like" evidence="16">
    <location>
        <begin position="1929"/>
        <end position="1965"/>
    </location>
</feature>
<feature type="domain" description="HYR" evidence="17">
    <location>
        <begin position="191"/>
        <end position="272"/>
    </location>
</feature>
<dbReference type="Pfam" id="PF02494">
    <property type="entry name" value="HYR"/>
    <property type="match status" value="3"/>
</dbReference>
<dbReference type="FunFam" id="2.10.50.10:FF:000032">
    <property type="entry name" value="Uncharacterized protein, isoform A"/>
    <property type="match status" value="1"/>
</dbReference>
<dbReference type="SUPFAM" id="SSF57184">
    <property type="entry name" value="Growth factor receptor domain"/>
    <property type="match status" value="5"/>
</dbReference>
<dbReference type="SUPFAM" id="SSF57196">
    <property type="entry name" value="EGF/Laminin"/>
    <property type="match status" value="9"/>
</dbReference>
<keyword evidence="13" id="KW-0325">Glycoprotein</keyword>
<dbReference type="Pfam" id="PF13385">
    <property type="entry name" value="Laminin_G_3"/>
    <property type="match status" value="1"/>
</dbReference>
<dbReference type="InterPro" id="IPR011641">
    <property type="entry name" value="Tyr-kin_ephrin_A/B_rcpt-like"/>
</dbReference>
<keyword evidence="12 14" id="KW-1015">Disulfide bond</keyword>
<feature type="disulfide bond" evidence="14">
    <location>
        <begin position="1003"/>
        <end position="1012"/>
    </location>
</feature>
<evidence type="ECO:0000256" key="15">
    <source>
        <dbReference type="SAM" id="Phobius"/>
    </source>
</evidence>
<feature type="disulfide bond" evidence="14">
    <location>
        <begin position="889"/>
        <end position="898"/>
    </location>
</feature>
<evidence type="ECO:0000313" key="20">
    <source>
        <dbReference type="Proteomes" id="UP001209878"/>
    </source>
</evidence>
<feature type="disulfide bond" evidence="14">
    <location>
        <begin position="1995"/>
        <end position="2004"/>
    </location>
</feature>
<dbReference type="PROSITE" id="PS00022">
    <property type="entry name" value="EGF_1"/>
    <property type="match status" value="14"/>
</dbReference>
<evidence type="ECO:0000259" key="18">
    <source>
        <dbReference type="PROSITE" id="PS51828"/>
    </source>
</evidence>
<feature type="disulfide bond" evidence="14">
    <location>
        <begin position="695"/>
        <end position="704"/>
    </location>
</feature>
<dbReference type="SMART" id="SM00181">
    <property type="entry name" value="EGF"/>
    <property type="match status" value="17"/>
</dbReference>
<dbReference type="PANTHER" id="PTHR12916:SF13">
    <property type="entry name" value="SUSHI, VON WILLEBRAND FACTOR TYPE A, EGF AND PENTRAXIN DOMAIN-CONTAINING PROTEIN 1-LIKE"/>
    <property type="match status" value="1"/>
</dbReference>
<feature type="disulfide bond" evidence="14">
    <location>
        <begin position="1973"/>
        <end position="1983"/>
    </location>
</feature>
<dbReference type="FunFam" id="2.10.25.10:FF:000109">
    <property type="entry name" value="Notch homolog 4, [Drosophila]"/>
    <property type="match status" value="1"/>
</dbReference>
<evidence type="ECO:0000256" key="1">
    <source>
        <dbReference type="ARBA" id="ARBA00004479"/>
    </source>
</evidence>
<feature type="domain" description="EGF-like" evidence="16">
    <location>
        <begin position="822"/>
        <end position="858"/>
    </location>
</feature>
<dbReference type="SMART" id="SM00159">
    <property type="entry name" value="PTX"/>
    <property type="match status" value="1"/>
</dbReference>
<feature type="domain" description="EGF-like" evidence="16">
    <location>
        <begin position="1053"/>
        <end position="1089"/>
    </location>
</feature>
<keyword evidence="3 14" id="KW-0245">EGF-like domain</keyword>
<dbReference type="Pfam" id="PF07699">
    <property type="entry name" value="Ephrin_rec_like"/>
    <property type="match status" value="7"/>
</dbReference>
<keyword evidence="20" id="KW-1185">Reference proteome</keyword>
<feature type="disulfide bond" evidence="14">
    <location>
        <begin position="1041"/>
        <end position="1050"/>
    </location>
</feature>
<feature type="domain" description="EGF-like" evidence="16">
    <location>
        <begin position="669"/>
        <end position="705"/>
    </location>
</feature>
<dbReference type="InterPro" id="IPR000152">
    <property type="entry name" value="EGF-type_Asp/Asn_hydroxyl_site"/>
</dbReference>
<keyword evidence="5" id="KW-0732">Signal</keyword>
<evidence type="ECO:0000256" key="4">
    <source>
        <dbReference type="ARBA" id="ARBA00022692"/>
    </source>
</evidence>
<accession>A0AAD9KYT0</accession>
<evidence type="ECO:0000259" key="16">
    <source>
        <dbReference type="PROSITE" id="PS50026"/>
    </source>
</evidence>
<feature type="domain" description="EGF-like" evidence="16">
    <location>
        <begin position="783"/>
        <end position="820"/>
    </location>
</feature>
<feature type="disulfide bond" evidence="14">
    <location>
        <begin position="749"/>
        <end position="759"/>
    </location>
</feature>
<dbReference type="InterPro" id="IPR001881">
    <property type="entry name" value="EGF-like_Ca-bd_dom"/>
</dbReference>
<dbReference type="PROSITE" id="PS50825">
    <property type="entry name" value="HYR"/>
    <property type="match status" value="3"/>
</dbReference>
<dbReference type="SMART" id="SM00179">
    <property type="entry name" value="EGF_CA"/>
    <property type="match status" value="16"/>
</dbReference>
<dbReference type="GO" id="GO:0019904">
    <property type="term" value="F:protein domain specific binding"/>
    <property type="evidence" value="ECO:0007669"/>
    <property type="project" value="UniProtKB-ARBA"/>
</dbReference>
<sequence length="2099" mass="224998">MVLRYRNFAPTVSKGCKQTQACENNVASNNPSNCQGASAVCFLCCQGDGCNRDIPANPFAQARKKRSVGVDPGDLGTSDTTVTPGVTVAPQNATLPYWNGTVPRCIDIQPPVFVHCPGDMEVIVGSDGTATVNFTLPVASDNSGVEPTVTTSPPLLELPFTLTENVTVIYTARDQEGNEKNCTFDVILRDITVPRLQCPPAVTYEYFNSTGVEVEARWPDVSVTDNVGVARVQFDPPNGTAILIHRITTVTVTAWDAAGNKATCSFLYQAERCINSQYVQENVTNGPFNVSMWGLEMSNCMETAAGCPDWSLGLPEGGQKSCSATVQGRLAAGYACDIRCPAGANGMDFVIDPQLYICVYGGTWHPRSWVPDCTDKIFPGYRIFMQMNMTSNCTDTDVNQAMGHMFTAKLDACGVHTDKFIIKMDSIQKMKDNIQWLRAQYDFTVNSTKGIGPDFVKWCSAQLAIKIREYFAPSASDLEDSTCHHTNVTVVGKGFICPAGQIYRNRFCLKCTPGMYQRGKQCLDCPKGSYQSAYGQTACEPCPSGMSTLQEHAKNLTDCVEVCQPGQYSNNSISPCNLCPRGTYQPDSAATSCVSCPDGTSTATDGTTNSSQCIDICPAGFHGDDGLAPCTMCPVNSYQDEEGSPLCKPCADTEITESDGSTNKSDCFVRDWCSEKPCQNGATCHNNGRQFLCVCVAGFNGKTCAVDIDECSSHPCRNNATCVDDIASYSCNCSKGYEGHDCSILVNPCDSKPCVNGVCSRVGLTDYMCDCIPGWEGASCEHDIDDCSDTPCQNGGTCDDLLNGYRCHCEGTGFEGKNCSVEVNLCDSGPCENGANCTGSWLNYTCSCHPGYKGRNCDVLINYCDPSPCDHNAQCVNKATTPEHYHCNCVEGFDGVNCSHNIDECLSSPCANNATCTDGLNTFYCNCSTGFQGIFCQTNVDECESSPCLHQSQCIDHINGYTCDCLPGYTGELCETDIDNCEEEPCDNNGTCTDQVNSFNCDCQAGYTGHNCSVDIDECEPRPCQNGGSCTDGVNQFTCQCVPGWTGQLCDVNADECLSQPCQNGANCTDLLNGFRCNCTEGWEGESCDAMTDNCVSDPCQNGASCSNQLAAFTCQCVPGYTGELCETDIDECESSPCLHGSNCTQLVGGYNCSCLEEYYGDNCESKTDKCVSNPCHNGATCIDGWMTLTCVCPPLYTGDTCEKLKSPDFDLFFHGENGSVSSPPGVTVNNMMALTVCLWLRFAMVSGTGTYLTISRGAKNLLVFDDSGTHVSLFSSSSDFDVSYTPNDGSWHHACFSTNSLGGRWTMFLDGAVVGTGTNYGIGKKVSGKLTLTLGQAVGSNPIGSQFKGELSRVNLHSTALASDVIAGMAQNCSGDSSQGDVVTWVEFDGQWENDVDKKVPSICGGSVCPPGYEGSLCDIVIDKSVPEVVTCPNDTRVVNSTSRLMKVSWPEPVFTDNIGVVNLTQSHRPGQVFSYGEYFVTYIATDAAGNSASCSFKLFVLPFDCAQPPAPVNGLAAFGFWTFGQYAKVICVKDHDFPFDDQPPPFYKCGEEGTWNPARNTPFRFAACARMFPATPSVGGSLSAADEGPCDETRKKQLRSAFISIMQQLNFRFGLCSGACDFSDVSVTCGEQTNRRKKRATNSVYDITFNIPVNGSGNATTAAQGVSDLVKGGNFTEGLNVTSVTANSISTGQNCAAGQVLNADQTACVNCPQGTFYETNNKTCEPCVKGEYNDQEAQTECLQCPSGQTTTGERATNVTQCYTDCPKGKFYSVTTQGCQPCLIGYYQEERGQDHCTPCPAGHTTAQEGAITSTLCIDGCPKGEELGEAGACVPCEKGSYKDTTSGDACSLCSYGYTTAAGGATSSDDCNVVECAPGNYRDATSDTCQVCPVGSYQPNRGKDSCIFCPKGTKTVNPGAISDTLCIAGDINRCTTGANDCHPDHGLCTPTPDWFLCSCKEGYFGDGKICRDPCVGHCENNGLCTASADGSVTCSCKRGYTGDKCEKTAPMDSSLVAIIVAGSLALVFVVVGLTVLIACKKLNSITPKKLDADPNQPSFRQARMVTPQPYDQTMYNYRYPTRGPLSVRIDPQPWNWTARE</sequence>
<feature type="domain" description="EGF-like" evidence="16">
    <location>
        <begin position="707"/>
        <end position="743"/>
    </location>
</feature>
<feature type="domain" description="EGF-like" evidence="16">
    <location>
        <begin position="901"/>
        <end position="937"/>
    </location>
</feature>
<dbReference type="FunFam" id="2.10.25.10:FF:000142">
    <property type="entry name" value="Crumbs cell polarity complex component 2"/>
    <property type="match status" value="1"/>
</dbReference>
<dbReference type="FunFam" id="2.10.25.10:FF:000368">
    <property type="entry name" value="Delta-like 3 (Drosophila), isoform CRA_b"/>
    <property type="match status" value="1"/>
</dbReference>
<dbReference type="InterPro" id="IPR000742">
    <property type="entry name" value="EGF"/>
</dbReference>
<dbReference type="PROSITE" id="PS51828">
    <property type="entry name" value="PTX_2"/>
    <property type="match status" value="1"/>
</dbReference>
<dbReference type="InterPro" id="IPR009030">
    <property type="entry name" value="Growth_fac_rcpt_cys_sf"/>
</dbReference>
<reference evidence="19" key="1">
    <citation type="journal article" date="2023" name="Mol. Biol. Evol.">
        <title>Third-Generation Sequencing Reveals the Adaptive Role of the Epigenome in Three Deep-Sea Polychaetes.</title>
        <authorList>
            <person name="Perez M."/>
            <person name="Aroh O."/>
            <person name="Sun Y."/>
            <person name="Lan Y."/>
            <person name="Juniper S.K."/>
            <person name="Young C.R."/>
            <person name="Angers B."/>
            <person name="Qian P.Y."/>
        </authorList>
    </citation>
    <scope>NUCLEOTIDE SEQUENCE</scope>
    <source>
        <strain evidence="19">R07B-5</strain>
    </source>
</reference>
<evidence type="ECO:0000256" key="14">
    <source>
        <dbReference type="PROSITE-ProRule" id="PRU00076"/>
    </source>
</evidence>
<dbReference type="GO" id="GO:0005509">
    <property type="term" value="F:calcium ion binding"/>
    <property type="evidence" value="ECO:0007669"/>
    <property type="project" value="InterPro"/>
</dbReference>
<feature type="disulfide bond" evidence="14">
    <location>
        <begin position="1079"/>
        <end position="1088"/>
    </location>
</feature>
<feature type="domain" description="EGF-like" evidence="16">
    <location>
        <begin position="745"/>
        <end position="781"/>
    </location>
</feature>
<keyword evidence="11 15" id="KW-0472">Membrane</keyword>
<feature type="domain" description="Pentraxin (PTX)" evidence="18">
    <location>
        <begin position="1206"/>
        <end position="1405"/>
    </location>
</feature>
<dbReference type="FunFam" id="2.10.25.10:FF:000472">
    <property type="entry name" value="Uncharacterized protein, isoform A"/>
    <property type="match status" value="2"/>
</dbReference>
<dbReference type="Pfam" id="PF12661">
    <property type="entry name" value="hEGF"/>
    <property type="match status" value="1"/>
</dbReference>
<feature type="domain" description="EGF-like" evidence="16">
    <location>
        <begin position="1970"/>
        <end position="2005"/>
    </location>
</feature>
<evidence type="ECO:0000256" key="8">
    <source>
        <dbReference type="ARBA" id="ARBA00022843"/>
    </source>
</evidence>
<dbReference type="EMBL" id="JAODUO010000467">
    <property type="protein sequence ID" value="KAK2179886.1"/>
    <property type="molecule type" value="Genomic_DNA"/>
</dbReference>
<evidence type="ECO:0000256" key="6">
    <source>
        <dbReference type="ARBA" id="ARBA00022737"/>
    </source>
</evidence>
<dbReference type="PANTHER" id="PTHR12916">
    <property type="entry name" value="CYTOCHROME C OXIDASE POLYPEPTIDE VIC-2"/>
    <property type="match status" value="1"/>
</dbReference>
<keyword evidence="10 15" id="KW-1133">Transmembrane helix</keyword>
<dbReference type="InterPro" id="IPR013032">
    <property type="entry name" value="EGF-like_CS"/>
</dbReference>
<dbReference type="PROSITE" id="PS01187">
    <property type="entry name" value="EGF_CA"/>
    <property type="match status" value="2"/>
</dbReference>
<dbReference type="FunFam" id="2.10.25.10:FF:000143">
    <property type="entry name" value="Protein crumbs 1"/>
    <property type="match status" value="1"/>
</dbReference>
<evidence type="ECO:0000256" key="5">
    <source>
        <dbReference type="ARBA" id="ARBA00022729"/>
    </source>
</evidence>
<feature type="domain" description="EGF-like" evidence="16">
    <location>
        <begin position="1129"/>
        <end position="1165"/>
    </location>
</feature>
<feature type="domain" description="EGF-like" evidence="16">
    <location>
        <begin position="977"/>
        <end position="1013"/>
    </location>
</feature>
<dbReference type="SMART" id="SM01411">
    <property type="entry name" value="Ephrin_rec_like"/>
    <property type="match status" value="7"/>
</dbReference>
<evidence type="ECO:0000313" key="19">
    <source>
        <dbReference type="EMBL" id="KAK2179886.1"/>
    </source>
</evidence>
<feature type="disulfide bond" evidence="14">
    <location>
        <begin position="1193"/>
        <end position="1202"/>
    </location>
</feature>